<organism evidence="2 3">
    <name type="scientific">Batillaria attramentaria</name>
    <dbReference type="NCBI Taxonomy" id="370345"/>
    <lineage>
        <taxon>Eukaryota</taxon>
        <taxon>Metazoa</taxon>
        <taxon>Spiralia</taxon>
        <taxon>Lophotrochozoa</taxon>
        <taxon>Mollusca</taxon>
        <taxon>Gastropoda</taxon>
        <taxon>Caenogastropoda</taxon>
        <taxon>Sorbeoconcha</taxon>
        <taxon>Cerithioidea</taxon>
        <taxon>Batillariidae</taxon>
        <taxon>Batillaria</taxon>
    </lineage>
</organism>
<protein>
    <recommendedName>
        <fullName evidence="1">Farnesoic acid O-methyl transferase domain-containing protein</fullName>
    </recommendedName>
</protein>
<feature type="non-terminal residue" evidence="2">
    <location>
        <position position="1"/>
    </location>
</feature>
<dbReference type="PANTHER" id="PTHR47705">
    <property type="entry name" value="AGAP000321-PA"/>
    <property type="match status" value="1"/>
</dbReference>
<sequence length="728" mass="83028">VVLTASKRNGHAVMRLERRKQDEINMMDVHHVAGGPYKGILINKVALDMDSVDAPEARLEFMTYLSKRDPTTANGEGAKDKWELKFWFRGRADGLTRKRAFTEYFQELINPKDLPKNYIGFVKRALVLLQKSRLIKRVELEVEERDGLFPEEELPPIKSFVSVFTPDNYCYMHVPEVPVNNKNFLTFKIKTAGEAYIALSAVYGDLERKTYEIVLGAEENSKSFIRDSSLGPIKAEAQTVNLLSDTEFRYFWISWTNNMVEVGRGARYGQQQFLRWKVPPNKQFHVNCMAVSTSRVGKGEWEFAEILEEKDFHKEVKRAKMKLSLLWLAKKQRMLQLLEDAYPDPLHADVIFKKSVVKQSDNITAIVMLKDLQKKGLVKEVEHGIWIRMQSGEERTHHDVQLVKELPAQTTADPPTVAIITGLFEEKLAVDAMLDNKTTFVKYRVDGESQVYTLGKVGKHRVVSTKLSRKGEGEEAHIASENTVTRLLETFNKVEHVLVVGVGGAVPHYSDHTKHVRLGDVVVSMPQDSSGAQYIYCVEKIPKTVGYSYMTQTWGSRDQTLISLVKSLRQQVEMHSYRDRPWDACLEQGKEALKGDESSFHRPPIHRDKLFFHKQDGSMVQCDHPRPRSMYSTRGFKEGQVNVHYGLVGSGKIVARAEDLRRDFAQLNVVKAFDSDYFPVFESLEGSDKDSFMVIRGCCDYTDGTKKEWRPYAALAAAAVMKSIVLKL</sequence>
<dbReference type="Pfam" id="PF12248">
    <property type="entry name" value="Methyltransf_FA"/>
    <property type="match status" value="1"/>
</dbReference>
<keyword evidence="3" id="KW-1185">Reference proteome</keyword>
<dbReference type="EMBL" id="JACVVK020000434">
    <property type="protein sequence ID" value="KAK7474527.1"/>
    <property type="molecule type" value="Genomic_DNA"/>
</dbReference>
<dbReference type="PANTHER" id="PTHR47705:SF1">
    <property type="entry name" value="PNP_UDP_1 DOMAIN-CONTAINING PROTEIN"/>
    <property type="match status" value="1"/>
</dbReference>
<evidence type="ECO:0000313" key="3">
    <source>
        <dbReference type="Proteomes" id="UP001519460"/>
    </source>
</evidence>
<evidence type="ECO:0000313" key="2">
    <source>
        <dbReference type="EMBL" id="KAK7474527.1"/>
    </source>
</evidence>
<dbReference type="Proteomes" id="UP001519460">
    <property type="component" value="Unassembled WGS sequence"/>
</dbReference>
<dbReference type="InterPro" id="IPR035994">
    <property type="entry name" value="Nucleoside_phosphorylase_sf"/>
</dbReference>
<dbReference type="AlphaFoldDB" id="A0ABD0JJA4"/>
<name>A0ABD0JJA4_9CAEN</name>
<dbReference type="SUPFAM" id="SSF53167">
    <property type="entry name" value="Purine and uridine phosphorylases"/>
    <property type="match status" value="1"/>
</dbReference>
<evidence type="ECO:0000259" key="1">
    <source>
        <dbReference type="Pfam" id="PF12248"/>
    </source>
</evidence>
<dbReference type="InterPro" id="IPR022041">
    <property type="entry name" value="Methyltransf_FA"/>
</dbReference>
<reference evidence="2 3" key="1">
    <citation type="journal article" date="2023" name="Sci. Data">
        <title>Genome assembly of the Korean intertidal mud-creeper Batillaria attramentaria.</title>
        <authorList>
            <person name="Patra A.K."/>
            <person name="Ho P.T."/>
            <person name="Jun S."/>
            <person name="Lee S.J."/>
            <person name="Kim Y."/>
            <person name="Won Y.J."/>
        </authorList>
    </citation>
    <scope>NUCLEOTIDE SEQUENCE [LARGE SCALE GENOMIC DNA]</scope>
    <source>
        <strain evidence="2">Wonlab-2016</strain>
    </source>
</reference>
<dbReference type="Gene3D" id="3.40.50.1580">
    <property type="entry name" value="Nucleoside phosphorylase domain"/>
    <property type="match status" value="1"/>
</dbReference>
<gene>
    <name evidence="2" type="ORF">BaRGS_00034221</name>
</gene>
<accession>A0ABD0JJA4</accession>
<proteinExistence type="predicted"/>
<feature type="domain" description="Farnesoic acid O-methyl transferase" evidence="1">
    <location>
        <begin position="167"/>
        <end position="303"/>
    </location>
</feature>
<comment type="caution">
    <text evidence="2">The sequence shown here is derived from an EMBL/GenBank/DDBJ whole genome shotgun (WGS) entry which is preliminary data.</text>
</comment>